<dbReference type="Proteomes" id="UP001586593">
    <property type="component" value="Unassembled WGS sequence"/>
</dbReference>
<gene>
    <name evidence="1" type="ORF">VTK73DRAFT_9755</name>
</gene>
<accession>A0ABR3W0G9</accession>
<reference evidence="1 2" key="1">
    <citation type="journal article" date="2024" name="Commun. Biol.">
        <title>Comparative genomic analysis of thermophilic fungi reveals convergent evolutionary adaptations and gene losses.</title>
        <authorList>
            <person name="Steindorff A.S."/>
            <person name="Aguilar-Pontes M.V."/>
            <person name="Robinson A.J."/>
            <person name="Andreopoulos B."/>
            <person name="LaButti K."/>
            <person name="Kuo A."/>
            <person name="Mondo S."/>
            <person name="Riley R."/>
            <person name="Otillar R."/>
            <person name="Haridas S."/>
            <person name="Lipzen A."/>
            <person name="Grimwood J."/>
            <person name="Schmutz J."/>
            <person name="Clum A."/>
            <person name="Reid I.D."/>
            <person name="Moisan M.C."/>
            <person name="Butler G."/>
            <person name="Nguyen T.T.M."/>
            <person name="Dewar K."/>
            <person name="Conant G."/>
            <person name="Drula E."/>
            <person name="Henrissat B."/>
            <person name="Hansel C."/>
            <person name="Singer S."/>
            <person name="Hutchinson M.I."/>
            <person name="de Vries R.P."/>
            <person name="Natvig D.O."/>
            <person name="Powell A.J."/>
            <person name="Tsang A."/>
            <person name="Grigoriev I.V."/>
        </authorList>
    </citation>
    <scope>NUCLEOTIDE SEQUENCE [LARGE SCALE GENOMIC DNA]</scope>
    <source>
        <strain evidence="1 2">ATCC 24622</strain>
    </source>
</reference>
<keyword evidence="2" id="KW-1185">Reference proteome</keyword>
<evidence type="ECO:0000313" key="1">
    <source>
        <dbReference type="EMBL" id="KAL1849959.1"/>
    </source>
</evidence>
<protein>
    <submittedName>
        <fullName evidence="1">Uncharacterized protein</fullName>
    </submittedName>
</protein>
<dbReference type="EMBL" id="JAZHXJ010000848">
    <property type="protein sequence ID" value="KAL1849959.1"/>
    <property type="molecule type" value="Genomic_DNA"/>
</dbReference>
<sequence length="157" mass="18303">MRHTLYPPPPPRQFEQPISERGESVLLTTGVFAAVSTYISKTLWTISSWPAPYRHYQPASHRNTGYGGRAYSLSSSPSPFHICPLSKLWIVRVWPSDRSPAFCLFFFLSWMPPPQKKAKRSRHFLTLTERLHFPIHLFLLLRESIIIEEAFQLFFNI</sequence>
<organism evidence="1 2">
    <name type="scientific">Phialemonium thermophilum</name>
    <dbReference type="NCBI Taxonomy" id="223376"/>
    <lineage>
        <taxon>Eukaryota</taxon>
        <taxon>Fungi</taxon>
        <taxon>Dikarya</taxon>
        <taxon>Ascomycota</taxon>
        <taxon>Pezizomycotina</taxon>
        <taxon>Sordariomycetes</taxon>
        <taxon>Sordariomycetidae</taxon>
        <taxon>Cephalothecales</taxon>
        <taxon>Cephalothecaceae</taxon>
        <taxon>Phialemonium</taxon>
    </lineage>
</organism>
<comment type="caution">
    <text evidence="1">The sequence shown here is derived from an EMBL/GenBank/DDBJ whole genome shotgun (WGS) entry which is preliminary data.</text>
</comment>
<evidence type="ECO:0000313" key="2">
    <source>
        <dbReference type="Proteomes" id="UP001586593"/>
    </source>
</evidence>
<proteinExistence type="predicted"/>
<name>A0ABR3W0G9_9PEZI</name>